<organism evidence="3 4">
    <name type="scientific">Roseisolibacter agri</name>
    <dbReference type="NCBI Taxonomy" id="2014610"/>
    <lineage>
        <taxon>Bacteria</taxon>
        <taxon>Pseudomonadati</taxon>
        <taxon>Gemmatimonadota</taxon>
        <taxon>Gemmatimonadia</taxon>
        <taxon>Gemmatimonadales</taxon>
        <taxon>Gemmatimonadaceae</taxon>
        <taxon>Roseisolibacter</taxon>
    </lineage>
</organism>
<feature type="repeat" description="TPR" evidence="1">
    <location>
        <begin position="232"/>
        <end position="265"/>
    </location>
</feature>
<dbReference type="Gene3D" id="1.25.40.10">
    <property type="entry name" value="Tetratricopeptide repeat domain"/>
    <property type="match status" value="1"/>
</dbReference>
<evidence type="ECO:0000313" key="4">
    <source>
        <dbReference type="Proteomes" id="UP001161325"/>
    </source>
</evidence>
<sequence length="330" mass="34523">MITHPENVAAAVTPRRVPDAAPCVHALAPTVLLTPEAQVSLLMQVASKPATRAPLVATAIGGWAVVVALLGALVLGGCNGPRVVHESPVLVTGERVPLTDSVAAAAGARILATQLATAETRDSITAIATAGCAPDVCAALARGEVTLGMTEAQVLAATRTTPAAWRARRSGPVTTLSAPSLQAAPSDAAGEIAMVQLADGRVGAIGYREPQGVRLVQRAEDATRVGRARATADALVREGDAMVAAGDRTAALDRYDRALVLLPDDAMLQYRIATLLDQQLRPVEALIRYQRFLQQLELQRIDAIGNAHAKLADAIARAQQRIIVLERQAR</sequence>
<dbReference type="SUPFAM" id="SSF48452">
    <property type="entry name" value="TPR-like"/>
    <property type="match status" value="1"/>
</dbReference>
<dbReference type="Proteomes" id="UP001161325">
    <property type="component" value="Unassembled WGS sequence"/>
</dbReference>
<keyword evidence="2" id="KW-1133">Transmembrane helix</keyword>
<evidence type="ECO:0008006" key="5">
    <source>
        <dbReference type="Google" id="ProtNLM"/>
    </source>
</evidence>
<reference evidence="3" key="1">
    <citation type="submission" date="2022-08" db="EMBL/GenBank/DDBJ databases">
        <title>Draft genome sequencing of Roseisolibacter agri AW1220.</title>
        <authorList>
            <person name="Tobiishi Y."/>
            <person name="Tonouchi A."/>
        </authorList>
    </citation>
    <scope>NUCLEOTIDE SEQUENCE</scope>
    <source>
        <strain evidence="3">AW1220</strain>
    </source>
</reference>
<proteinExistence type="predicted"/>
<dbReference type="InterPro" id="IPR019734">
    <property type="entry name" value="TPR_rpt"/>
</dbReference>
<keyword evidence="2" id="KW-0812">Transmembrane</keyword>
<dbReference type="EMBL" id="BRXS01000007">
    <property type="protein sequence ID" value="GLC27885.1"/>
    <property type="molecule type" value="Genomic_DNA"/>
</dbReference>
<evidence type="ECO:0000313" key="3">
    <source>
        <dbReference type="EMBL" id="GLC27885.1"/>
    </source>
</evidence>
<keyword evidence="4" id="KW-1185">Reference proteome</keyword>
<evidence type="ECO:0000256" key="2">
    <source>
        <dbReference type="SAM" id="Phobius"/>
    </source>
</evidence>
<evidence type="ECO:0000256" key="1">
    <source>
        <dbReference type="PROSITE-ProRule" id="PRU00339"/>
    </source>
</evidence>
<dbReference type="AlphaFoldDB" id="A0AA37QJY0"/>
<comment type="caution">
    <text evidence="3">The sequence shown here is derived from an EMBL/GenBank/DDBJ whole genome shotgun (WGS) entry which is preliminary data.</text>
</comment>
<feature type="transmembrane region" description="Helical" evidence="2">
    <location>
        <begin position="53"/>
        <end position="75"/>
    </location>
</feature>
<dbReference type="RefSeq" id="WP_284352314.1">
    <property type="nucleotide sequence ID" value="NZ_BRXS01000007.1"/>
</dbReference>
<protein>
    <recommendedName>
        <fullName evidence="5">Tetratricopeptide repeat protein</fullName>
    </recommendedName>
</protein>
<keyword evidence="1" id="KW-0802">TPR repeat</keyword>
<dbReference type="PROSITE" id="PS50005">
    <property type="entry name" value="TPR"/>
    <property type="match status" value="1"/>
</dbReference>
<name>A0AA37QJY0_9BACT</name>
<dbReference type="InterPro" id="IPR011990">
    <property type="entry name" value="TPR-like_helical_dom_sf"/>
</dbReference>
<keyword evidence="2" id="KW-0472">Membrane</keyword>
<accession>A0AA37QJY0</accession>
<gene>
    <name evidence="3" type="ORF">rosag_43980</name>
</gene>